<dbReference type="Proteomes" id="UP000031668">
    <property type="component" value="Unassembled WGS sequence"/>
</dbReference>
<dbReference type="PANTHER" id="PTHR33064">
    <property type="entry name" value="POL PROTEIN"/>
    <property type="match status" value="1"/>
</dbReference>
<evidence type="ECO:0000259" key="1">
    <source>
        <dbReference type="Pfam" id="PF17919"/>
    </source>
</evidence>
<dbReference type="AlphaFoldDB" id="A0A0C2JYV6"/>
<dbReference type="Pfam" id="PF17919">
    <property type="entry name" value="RT_RNaseH_2"/>
    <property type="match status" value="1"/>
</dbReference>
<protein>
    <recommendedName>
        <fullName evidence="1">Reverse transcriptase/retrotransposon-derived protein RNase H-like domain-containing protein</fullName>
    </recommendedName>
</protein>
<dbReference type="Gene3D" id="3.10.10.10">
    <property type="entry name" value="HIV Type 1 Reverse Transcriptase, subunit A, domain 1"/>
    <property type="match status" value="1"/>
</dbReference>
<dbReference type="OrthoDB" id="2435678at2759"/>
<name>A0A0C2JYV6_THEKT</name>
<dbReference type="InterPro" id="IPR043128">
    <property type="entry name" value="Rev_trsase/Diguanyl_cyclase"/>
</dbReference>
<dbReference type="PANTHER" id="PTHR33064:SF37">
    <property type="entry name" value="RIBONUCLEASE H"/>
    <property type="match status" value="1"/>
</dbReference>
<proteinExistence type="predicted"/>
<evidence type="ECO:0000313" key="3">
    <source>
        <dbReference type="Proteomes" id="UP000031668"/>
    </source>
</evidence>
<organism evidence="2 3">
    <name type="scientific">Thelohanellus kitauei</name>
    <name type="common">Myxosporean</name>
    <dbReference type="NCBI Taxonomy" id="669202"/>
    <lineage>
        <taxon>Eukaryota</taxon>
        <taxon>Metazoa</taxon>
        <taxon>Cnidaria</taxon>
        <taxon>Myxozoa</taxon>
        <taxon>Myxosporea</taxon>
        <taxon>Bivalvulida</taxon>
        <taxon>Platysporina</taxon>
        <taxon>Myxobolidae</taxon>
        <taxon>Thelohanellus</taxon>
    </lineage>
</organism>
<dbReference type="SUPFAM" id="SSF56672">
    <property type="entry name" value="DNA/RNA polymerases"/>
    <property type="match status" value="1"/>
</dbReference>
<keyword evidence="3" id="KW-1185">Reference proteome</keyword>
<dbReference type="InterPro" id="IPR043502">
    <property type="entry name" value="DNA/RNA_pol_sf"/>
</dbReference>
<feature type="domain" description="Reverse transcriptase/retrotransposon-derived protein RNase H-like" evidence="1">
    <location>
        <begin position="295"/>
        <end position="368"/>
    </location>
</feature>
<comment type="caution">
    <text evidence="2">The sequence shown here is derived from an EMBL/GenBank/DDBJ whole genome shotgun (WGS) entry which is preliminary data.</text>
</comment>
<sequence>MATLTFSAENSHKIEPFDGRITTTRAPTKARGNEELTYSWGRAENFEELVFLKVNEQDYHDINSVHGQTYRVYAAAIRKLFGGAFPGSSDDQVVPYFVKGLRNCEVKIEMWNSECSSVWDCVDIAVKLINALNMELASVKPTIQKNALTVTRSDILQGNFCPEIASTGEPMETLIRIVAPLPFSLVSMIRYDIISDINDIKNKPIHCVLMANGLPCDVIGEIDLSLSLEDKNIIRPSKSAWSSPVVLANKKSDGIILCVDYRSLNNNLTTSDAIPVTRIDEILDRLHGEANFILTSEHDESLQSLKMALVSFSLDGLPKMTMKFIVDVDASDTDIGAVLSQINENDKEVVIQYASKMFTDVKRRYSTT</sequence>
<reference evidence="2 3" key="1">
    <citation type="journal article" date="2014" name="Genome Biol. Evol.">
        <title>The genome of the myxosporean Thelohanellus kitauei shows adaptations to nutrient acquisition within its fish host.</title>
        <authorList>
            <person name="Yang Y."/>
            <person name="Xiong J."/>
            <person name="Zhou Z."/>
            <person name="Huo F."/>
            <person name="Miao W."/>
            <person name="Ran C."/>
            <person name="Liu Y."/>
            <person name="Zhang J."/>
            <person name="Feng J."/>
            <person name="Wang M."/>
            <person name="Wang M."/>
            <person name="Wang L."/>
            <person name="Yao B."/>
        </authorList>
    </citation>
    <scope>NUCLEOTIDE SEQUENCE [LARGE SCALE GENOMIC DNA]</scope>
    <source>
        <strain evidence="2">Wuqing</strain>
    </source>
</reference>
<accession>A0A0C2JYV6</accession>
<dbReference type="Gene3D" id="3.30.70.270">
    <property type="match status" value="1"/>
</dbReference>
<evidence type="ECO:0000313" key="2">
    <source>
        <dbReference type="EMBL" id="KII74768.1"/>
    </source>
</evidence>
<dbReference type="InterPro" id="IPR051320">
    <property type="entry name" value="Viral_Replic_Matur_Polypro"/>
</dbReference>
<dbReference type="InterPro" id="IPR041577">
    <property type="entry name" value="RT_RNaseH_2"/>
</dbReference>
<gene>
    <name evidence="2" type="ORF">RF11_07150</name>
</gene>
<dbReference type="EMBL" id="JWZT01000282">
    <property type="protein sequence ID" value="KII74768.1"/>
    <property type="molecule type" value="Genomic_DNA"/>
</dbReference>